<dbReference type="AlphaFoldDB" id="A0A4P7SN48"/>
<protein>
    <submittedName>
        <fullName evidence="3">C4-dicarboxylate ABC transporter</fullName>
    </submittedName>
</protein>
<evidence type="ECO:0000313" key="4">
    <source>
        <dbReference type="Proteomes" id="UP000296469"/>
    </source>
</evidence>
<dbReference type="OrthoDB" id="9815946at2"/>
<dbReference type="GO" id="GO:0030288">
    <property type="term" value="C:outer membrane-bounded periplasmic space"/>
    <property type="evidence" value="ECO:0007669"/>
    <property type="project" value="InterPro"/>
</dbReference>
<dbReference type="CDD" id="cd13669">
    <property type="entry name" value="PBP2_TRAP_TM0322_like"/>
    <property type="match status" value="1"/>
</dbReference>
<dbReference type="InterPro" id="IPR038404">
    <property type="entry name" value="TRAP_DctP_sf"/>
</dbReference>
<dbReference type="PROSITE" id="PS51257">
    <property type="entry name" value="PROKAR_LIPOPROTEIN"/>
    <property type="match status" value="1"/>
</dbReference>
<reference evidence="3 4" key="1">
    <citation type="submission" date="2019-04" db="EMBL/GenBank/DDBJ databases">
        <title>Isolation and identification of Cellulomonas shaoxiangyii sp. Nov. isolated from feces of the Tibetan antelopes (Pantholops hodgsonii) in the Qinghai-Tibet plateau of China.</title>
        <authorList>
            <person name="Tian Z."/>
        </authorList>
    </citation>
    <scope>NUCLEOTIDE SEQUENCE [LARGE SCALE GENOMIC DNA]</scope>
    <source>
        <strain evidence="3 4">Z28</strain>
    </source>
</reference>
<dbReference type="PANTHER" id="PTHR33376">
    <property type="match status" value="1"/>
</dbReference>
<dbReference type="InterPro" id="IPR018389">
    <property type="entry name" value="DctP_fam"/>
</dbReference>
<dbReference type="GO" id="GO:0055085">
    <property type="term" value="P:transmembrane transport"/>
    <property type="evidence" value="ECO:0007669"/>
    <property type="project" value="InterPro"/>
</dbReference>
<keyword evidence="4" id="KW-1185">Reference proteome</keyword>
<dbReference type="PIRSF" id="PIRSF006470">
    <property type="entry name" value="DctB"/>
    <property type="match status" value="1"/>
</dbReference>
<gene>
    <name evidence="3" type="ORF">E5225_11050</name>
</gene>
<dbReference type="EMBL" id="CP039291">
    <property type="protein sequence ID" value="QCB94023.1"/>
    <property type="molecule type" value="Genomic_DNA"/>
</dbReference>
<dbReference type="InterPro" id="IPR004682">
    <property type="entry name" value="TRAP_DctP"/>
</dbReference>
<feature type="chain" id="PRO_5038578790" evidence="2">
    <location>
        <begin position="29"/>
        <end position="342"/>
    </location>
</feature>
<evidence type="ECO:0000256" key="1">
    <source>
        <dbReference type="ARBA" id="ARBA00022729"/>
    </source>
</evidence>
<evidence type="ECO:0000313" key="3">
    <source>
        <dbReference type="EMBL" id="QCB94023.1"/>
    </source>
</evidence>
<accession>A0A4P7SN48</accession>
<organism evidence="3 4">
    <name type="scientific">Cellulomonas shaoxiangyii</name>
    <dbReference type="NCBI Taxonomy" id="2566013"/>
    <lineage>
        <taxon>Bacteria</taxon>
        <taxon>Bacillati</taxon>
        <taxon>Actinomycetota</taxon>
        <taxon>Actinomycetes</taxon>
        <taxon>Micrococcales</taxon>
        <taxon>Cellulomonadaceae</taxon>
        <taxon>Cellulomonas</taxon>
    </lineage>
</organism>
<evidence type="ECO:0000256" key="2">
    <source>
        <dbReference type="SAM" id="SignalP"/>
    </source>
</evidence>
<name>A0A4P7SN48_9CELL</name>
<proteinExistence type="predicted"/>
<dbReference type="RefSeq" id="WP_135972714.1">
    <property type="nucleotide sequence ID" value="NZ_CP039291.1"/>
</dbReference>
<dbReference type="Proteomes" id="UP000296469">
    <property type="component" value="Chromosome"/>
</dbReference>
<sequence length="342" mass="37203">MQRRKHSLVVPIASGAIALALVACSGTAGGGEASGDAEGEKYNLRFNHVLAESEPFHAGFTAWAEAVEERTDGGLTIDVYPAGQLGVEEDIIEQARTGANVGQNTDSARLGMYVEDLAVMNGPYFVEDLDEVQRLQESETVQEMLTQLEEEEGLKVLSFNWVQTHRHFFTNKEINNPDDLAGLRIRTPGSPIWQESIRALGAEPVAMGFGEMYSGIQQGAIDGAELVYANIPGGKLNEVLSHATETGHILLINFEVVSADWFNSLPTEYQEILVEEADKAGLAASETMESEIETIRQELVDAGLTVNENPDVEAFQEAGEAAYETLGLTEVKQAIWSEIDKS</sequence>
<dbReference type="NCBIfam" id="NF037995">
    <property type="entry name" value="TRAP_S1"/>
    <property type="match status" value="1"/>
</dbReference>
<keyword evidence="1 2" id="KW-0732">Signal</keyword>
<dbReference type="Gene3D" id="3.40.190.170">
    <property type="entry name" value="Bacterial extracellular solute-binding protein, family 7"/>
    <property type="match status" value="1"/>
</dbReference>
<feature type="signal peptide" evidence="2">
    <location>
        <begin position="1"/>
        <end position="28"/>
    </location>
</feature>
<dbReference type="Pfam" id="PF03480">
    <property type="entry name" value="DctP"/>
    <property type="match status" value="1"/>
</dbReference>
<dbReference type="PANTHER" id="PTHR33376:SF3">
    <property type="entry name" value="C4-DICARBOXYLATE-BINDING PROTEIN"/>
    <property type="match status" value="1"/>
</dbReference>
<dbReference type="KEGG" id="celz:E5225_11050"/>